<feature type="domain" description="ETF-QO/FixC ubiquinone-binding" evidence="6">
    <location>
        <begin position="226"/>
        <end position="288"/>
    </location>
</feature>
<keyword evidence="3" id="KW-0285">Flavoprotein</keyword>
<name>A0A455T7X4_9CHLR</name>
<organism evidence="8">
    <name type="scientific">Thermogemmatispora argillosa</name>
    <dbReference type="NCBI Taxonomy" id="2045280"/>
    <lineage>
        <taxon>Bacteria</taxon>
        <taxon>Bacillati</taxon>
        <taxon>Chloroflexota</taxon>
        <taxon>Ktedonobacteria</taxon>
        <taxon>Thermogemmatisporales</taxon>
        <taxon>Thermogemmatisporaceae</taxon>
        <taxon>Thermogemmatispora</taxon>
    </lineage>
</organism>
<dbReference type="EMBL" id="AP019377">
    <property type="protein sequence ID" value="BBH95556.1"/>
    <property type="molecule type" value="Genomic_DNA"/>
</dbReference>
<evidence type="ECO:0000256" key="4">
    <source>
        <dbReference type="ARBA" id="ARBA00022827"/>
    </source>
</evidence>
<keyword evidence="5" id="KW-0560">Oxidoreductase</keyword>
<dbReference type="PANTHER" id="PTHR43624">
    <property type="entry name" value="ELECTRON TRANSFER FLAVOPROTEIN-QUINONE OXIDOREDUCTASE YDIS-RELATED"/>
    <property type="match status" value="1"/>
</dbReference>
<dbReference type="SUPFAM" id="SSF54373">
    <property type="entry name" value="FAD-linked reductases, C-terminal domain"/>
    <property type="match status" value="1"/>
</dbReference>
<dbReference type="InterPro" id="IPR049398">
    <property type="entry name" value="ETF-QO/FixC_UQ-bd"/>
</dbReference>
<feature type="domain" description="FixC-like C-terminal" evidence="7">
    <location>
        <begin position="377"/>
        <end position="436"/>
    </location>
</feature>
<dbReference type="Pfam" id="PF12831">
    <property type="entry name" value="FAD_oxidored"/>
    <property type="match status" value="1"/>
</dbReference>
<evidence type="ECO:0000313" key="8">
    <source>
        <dbReference type="EMBL" id="BBH95556.1"/>
    </source>
</evidence>
<proteinExistence type="inferred from homology"/>
<accession>A0A455T7X4</accession>
<dbReference type="Gene3D" id="3.50.50.60">
    <property type="entry name" value="FAD/NAD(P)-binding domain"/>
    <property type="match status" value="1"/>
</dbReference>
<evidence type="ECO:0000259" key="6">
    <source>
        <dbReference type="Pfam" id="PF21162"/>
    </source>
</evidence>
<dbReference type="InterPro" id="IPR059103">
    <property type="entry name" value="FixC-like_C"/>
</dbReference>
<gene>
    <name evidence="8" type="ORF">KTA_37550</name>
</gene>
<dbReference type="PRINTS" id="PR00420">
    <property type="entry name" value="RNGMNOXGNASE"/>
</dbReference>
<dbReference type="Pfam" id="PF26311">
    <property type="entry name" value="ETF-QO_FixC_C"/>
    <property type="match status" value="1"/>
</dbReference>
<dbReference type="AlphaFoldDB" id="A0A455T7X4"/>
<keyword evidence="4" id="KW-0274">FAD</keyword>
<evidence type="ECO:0000256" key="1">
    <source>
        <dbReference type="ARBA" id="ARBA00001974"/>
    </source>
</evidence>
<dbReference type="GO" id="GO:0016491">
    <property type="term" value="F:oxidoreductase activity"/>
    <property type="evidence" value="ECO:0007669"/>
    <property type="project" value="UniProtKB-KW"/>
</dbReference>
<protein>
    <submittedName>
        <fullName evidence="8">Protein FixC</fullName>
    </submittedName>
</protein>
<evidence type="ECO:0000259" key="7">
    <source>
        <dbReference type="Pfam" id="PF26311"/>
    </source>
</evidence>
<evidence type="ECO:0000256" key="5">
    <source>
        <dbReference type="ARBA" id="ARBA00023002"/>
    </source>
</evidence>
<comment type="cofactor">
    <cofactor evidence="1">
        <name>FAD</name>
        <dbReference type="ChEBI" id="CHEBI:57692"/>
    </cofactor>
</comment>
<dbReference type="Pfam" id="PF21162">
    <property type="entry name" value="ETFQO_UQ-bd"/>
    <property type="match status" value="1"/>
</dbReference>
<comment type="similarity">
    <text evidence="2">Belongs to the ETF-QO/FixC family.</text>
</comment>
<dbReference type="InterPro" id="IPR039651">
    <property type="entry name" value="FixC-like"/>
</dbReference>
<reference evidence="8" key="1">
    <citation type="submission" date="2018-12" db="EMBL/GenBank/DDBJ databases">
        <title>Novel natural products biosynthetic potential of the class Ktedonobacteria.</title>
        <authorList>
            <person name="Zheng Y."/>
            <person name="Saitou A."/>
            <person name="Wang C.M."/>
            <person name="Toyoda A."/>
            <person name="Minakuchi Y."/>
            <person name="Sekiguchi Y."/>
            <person name="Ueda K."/>
            <person name="Takano H."/>
            <person name="Sakai Y."/>
            <person name="Yokota A."/>
            <person name="Yabe S."/>
        </authorList>
    </citation>
    <scope>NUCLEOTIDE SEQUENCE</scope>
    <source>
        <strain evidence="8">A3-2</strain>
    </source>
</reference>
<dbReference type="PANTHER" id="PTHR43624:SF2">
    <property type="entry name" value="ELECTRON TRANSFER FLAVOPROTEIN-QUINONE OXIDOREDUCTASE YDIS-RELATED"/>
    <property type="match status" value="1"/>
</dbReference>
<evidence type="ECO:0000256" key="2">
    <source>
        <dbReference type="ARBA" id="ARBA00006796"/>
    </source>
</evidence>
<dbReference type="InterPro" id="IPR036188">
    <property type="entry name" value="FAD/NAD-bd_sf"/>
</dbReference>
<dbReference type="SUPFAM" id="SSF51905">
    <property type="entry name" value="FAD/NAD(P)-binding domain"/>
    <property type="match status" value="1"/>
</dbReference>
<sequence>MYVQQQKQQFDVIVVGAGPAGSSAALVLARAGLRVALIERGEYPGAKNVSGAVFYAPGLLAELLPTFWEEAPFERYVTRRVLTFLGKEAALSLDFRSRHFAAPPYNGVTLLRPKFDRWLAGKAVEAGALLITSTVVDDLLYEGERVVGVQCRRENGALYAPVVIAADGANSFLAKKAGLQREFSAEEMSLGVKEVLRLGARTIEERFNLTGDEGMASEYVGEATGIVKGGAFLYTNRETLSLGIIVQIASLAQHRVKPYELLDRFKQHPAVAPLVRDGVTLEYSAHMIPEGGWQLVPRLSRAGLLVAGDAAALVFAAGIFLEGMNFAVASGLAAAETALEAHQHGDFSAASLAGYQKRLEQSFVLQDLQRFRLTPAFVNNERLQNLYPELLCQAAEQVFRSEGKPRKKLGSTILRTLRGKVSLWTLLRDGWQAGRALFF</sequence>
<evidence type="ECO:0000256" key="3">
    <source>
        <dbReference type="ARBA" id="ARBA00022630"/>
    </source>
</evidence>